<feature type="domain" description="RING-type" evidence="11">
    <location>
        <begin position="98"/>
        <end position="310"/>
    </location>
</feature>
<dbReference type="GO" id="GO:0008270">
    <property type="term" value="F:zinc ion binding"/>
    <property type="evidence" value="ECO:0007669"/>
    <property type="project" value="UniProtKB-KW"/>
</dbReference>
<reference evidence="12 13" key="1">
    <citation type="journal article" date="2023" name="G3 (Bethesda)">
        <title>A chromosome-length genome assembly and annotation of blackberry (Rubus argutus, cv. 'Hillquist').</title>
        <authorList>
            <person name="Bruna T."/>
            <person name="Aryal R."/>
            <person name="Dudchenko O."/>
            <person name="Sargent D.J."/>
            <person name="Mead D."/>
            <person name="Buti M."/>
            <person name="Cavallini A."/>
            <person name="Hytonen T."/>
            <person name="Andres J."/>
            <person name="Pham M."/>
            <person name="Weisz D."/>
            <person name="Mascagni F."/>
            <person name="Usai G."/>
            <person name="Natali L."/>
            <person name="Bassil N."/>
            <person name="Fernandez G.E."/>
            <person name="Lomsadze A."/>
            <person name="Armour M."/>
            <person name="Olukolu B."/>
            <person name="Poorten T."/>
            <person name="Britton C."/>
            <person name="Davik J."/>
            <person name="Ashrafi H."/>
            <person name="Aiden E.L."/>
            <person name="Borodovsky M."/>
            <person name="Worthington M."/>
        </authorList>
    </citation>
    <scope>NUCLEOTIDE SEQUENCE [LARGE SCALE GENOMIC DNA]</scope>
    <source>
        <strain evidence="12">PI 553951</strain>
    </source>
</reference>
<evidence type="ECO:0000256" key="5">
    <source>
        <dbReference type="ARBA" id="ARBA00022679"/>
    </source>
</evidence>
<dbReference type="PROSITE" id="PS00518">
    <property type="entry name" value="ZF_RING_1"/>
    <property type="match status" value="1"/>
</dbReference>
<dbReference type="Gene3D" id="1.20.120.1750">
    <property type="match status" value="1"/>
</dbReference>
<comment type="pathway">
    <text evidence="3">Protein modification; protein ubiquitination.</text>
</comment>
<name>A0AAW1YG38_RUBAR</name>
<keyword evidence="9" id="KW-0833">Ubl conjugation pathway</keyword>
<evidence type="ECO:0000313" key="13">
    <source>
        <dbReference type="Proteomes" id="UP001457282"/>
    </source>
</evidence>
<protein>
    <recommendedName>
        <fullName evidence="4">RBR-type E3 ubiquitin transferase</fullName>
        <ecNumber evidence="4">2.3.2.31</ecNumber>
    </recommendedName>
</protein>
<evidence type="ECO:0000313" key="12">
    <source>
        <dbReference type="EMBL" id="KAK9948166.1"/>
    </source>
</evidence>
<accession>A0AAW1YG38</accession>
<dbReference type="SMART" id="SM00647">
    <property type="entry name" value="IBR"/>
    <property type="match status" value="2"/>
</dbReference>
<evidence type="ECO:0000256" key="7">
    <source>
        <dbReference type="ARBA" id="ARBA00022737"/>
    </source>
</evidence>
<dbReference type="InterPro" id="IPR031127">
    <property type="entry name" value="E3_UB_ligase_RBR"/>
</dbReference>
<dbReference type="AlphaFoldDB" id="A0AAW1YG38"/>
<dbReference type="SUPFAM" id="SSF57850">
    <property type="entry name" value="RING/U-box"/>
    <property type="match status" value="3"/>
</dbReference>
<dbReference type="Gene3D" id="3.30.40.10">
    <property type="entry name" value="Zinc/RING finger domain, C3HC4 (zinc finger)"/>
    <property type="match status" value="1"/>
</dbReference>
<evidence type="ECO:0000256" key="9">
    <source>
        <dbReference type="ARBA" id="ARBA00022786"/>
    </source>
</evidence>
<proteinExistence type="predicted"/>
<dbReference type="InterPro" id="IPR002867">
    <property type="entry name" value="IBR_dom"/>
</dbReference>
<dbReference type="InterPro" id="IPR013083">
    <property type="entry name" value="Znf_RING/FYVE/PHD"/>
</dbReference>
<evidence type="ECO:0000256" key="10">
    <source>
        <dbReference type="ARBA" id="ARBA00022833"/>
    </source>
</evidence>
<dbReference type="Pfam" id="PF01485">
    <property type="entry name" value="IBR"/>
    <property type="match status" value="2"/>
</dbReference>
<dbReference type="FunFam" id="3.30.40.10:FF:000230">
    <property type="entry name" value="RBR-type E3 ubiquitin transferase"/>
    <property type="match status" value="1"/>
</dbReference>
<evidence type="ECO:0000256" key="4">
    <source>
        <dbReference type="ARBA" id="ARBA00012251"/>
    </source>
</evidence>
<comment type="caution">
    <text evidence="12">The sequence shown here is derived from an EMBL/GenBank/DDBJ whole genome shotgun (WGS) entry which is preliminary data.</text>
</comment>
<dbReference type="InterPro" id="IPR017907">
    <property type="entry name" value="Znf_RING_CS"/>
</dbReference>
<dbReference type="Proteomes" id="UP001457282">
    <property type="component" value="Unassembled WGS sequence"/>
</dbReference>
<organism evidence="12 13">
    <name type="scientific">Rubus argutus</name>
    <name type="common">Southern blackberry</name>
    <dbReference type="NCBI Taxonomy" id="59490"/>
    <lineage>
        <taxon>Eukaryota</taxon>
        <taxon>Viridiplantae</taxon>
        <taxon>Streptophyta</taxon>
        <taxon>Embryophyta</taxon>
        <taxon>Tracheophyta</taxon>
        <taxon>Spermatophyta</taxon>
        <taxon>Magnoliopsida</taxon>
        <taxon>eudicotyledons</taxon>
        <taxon>Gunneridae</taxon>
        <taxon>Pentapetalae</taxon>
        <taxon>rosids</taxon>
        <taxon>fabids</taxon>
        <taxon>Rosales</taxon>
        <taxon>Rosaceae</taxon>
        <taxon>Rosoideae</taxon>
        <taxon>Rosoideae incertae sedis</taxon>
        <taxon>Rubus</taxon>
    </lineage>
</organism>
<dbReference type="GO" id="GO:0061630">
    <property type="term" value="F:ubiquitin protein ligase activity"/>
    <property type="evidence" value="ECO:0007669"/>
    <property type="project" value="UniProtKB-EC"/>
</dbReference>
<dbReference type="EC" id="2.3.2.31" evidence="4"/>
<keyword evidence="7" id="KW-0677">Repeat</keyword>
<sequence>MMKNYQQLKKGAERLKRIGAELLDLNSAFCKVTLNQKKIQDPFAVSASDCPVPTCSGKLDPDYCRPILPSHIFDSWMNALCDQIEKSSDRVESSNSSTIFTCEFCYGEKHLSDSFNVNGCPHFYCQQCIVNFVVSKLENNVTYIVCPEPGCRGVLDLQYCQPILPKDVFDWWGKALCENVILGSESTDKYFYCPFKNCSALLVLEDEYVMDKSQCPHCKREVCLKCKVPWHTEFDCDKFQKLRNNGEDEMVMQLAKKKKWRKCPNCNYYVEKKDGCTHIKCRCGYGFCYNCGIAVPVAGTHTYHCPSCKK</sequence>
<comment type="cofactor">
    <cofactor evidence="2">
        <name>Zn(2+)</name>
        <dbReference type="ChEBI" id="CHEBI:29105"/>
    </cofactor>
</comment>
<dbReference type="GO" id="GO:0016567">
    <property type="term" value="P:protein ubiquitination"/>
    <property type="evidence" value="ECO:0007669"/>
    <property type="project" value="InterPro"/>
</dbReference>
<keyword evidence="5" id="KW-0808">Transferase</keyword>
<evidence type="ECO:0000256" key="3">
    <source>
        <dbReference type="ARBA" id="ARBA00004906"/>
    </source>
</evidence>
<evidence type="ECO:0000256" key="1">
    <source>
        <dbReference type="ARBA" id="ARBA00001798"/>
    </source>
</evidence>
<evidence type="ECO:0000259" key="11">
    <source>
        <dbReference type="PROSITE" id="PS51873"/>
    </source>
</evidence>
<evidence type="ECO:0000256" key="8">
    <source>
        <dbReference type="ARBA" id="ARBA00022771"/>
    </source>
</evidence>
<dbReference type="PROSITE" id="PS51873">
    <property type="entry name" value="TRIAD"/>
    <property type="match status" value="1"/>
</dbReference>
<dbReference type="CDD" id="cd22584">
    <property type="entry name" value="Rcat_RBR_unk"/>
    <property type="match status" value="1"/>
</dbReference>
<evidence type="ECO:0000256" key="2">
    <source>
        <dbReference type="ARBA" id="ARBA00001947"/>
    </source>
</evidence>
<dbReference type="InterPro" id="IPR044066">
    <property type="entry name" value="TRIAD_supradom"/>
</dbReference>
<dbReference type="EMBL" id="JBEDUW010000001">
    <property type="protein sequence ID" value="KAK9948166.1"/>
    <property type="molecule type" value="Genomic_DNA"/>
</dbReference>
<comment type="catalytic activity">
    <reaction evidence="1">
        <text>[E2 ubiquitin-conjugating enzyme]-S-ubiquitinyl-L-cysteine + [acceptor protein]-L-lysine = [E2 ubiquitin-conjugating enzyme]-L-cysteine + [acceptor protein]-N(6)-ubiquitinyl-L-lysine.</text>
        <dbReference type="EC" id="2.3.2.31"/>
    </reaction>
</comment>
<keyword evidence="6" id="KW-0479">Metal-binding</keyword>
<dbReference type="PANTHER" id="PTHR11685">
    <property type="entry name" value="RBR FAMILY RING FINGER AND IBR DOMAIN-CONTAINING"/>
    <property type="match status" value="1"/>
</dbReference>
<keyword evidence="13" id="KW-1185">Reference proteome</keyword>
<evidence type="ECO:0000256" key="6">
    <source>
        <dbReference type="ARBA" id="ARBA00022723"/>
    </source>
</evidence>
<keyword evidence="10" id="KW-0862">Zinc</keyword>
<gene>
    <name evidence="12" type="ORF">M0R45_003754</name>
</gene>
<keyword evidence="8" id="KW-0863">Zinc-finger</keyword>